<dbReference type="STRING" id="1357400.HMPREF2086_01702"/>
<reference evidence="1 2" key="1">
    <citation type="journal article" date="2014" name="Genome Announc.">
        <title>Draft genome sequences of six enterohepatic helicobacter species isolated from humans and one from rhesus macaques.</title>
        <authorList>
            <person name="Shen Z."/>
            <person name="Sheh A."/>
            <person name="Young S.K."/>
            <person name="Abouelliel A."/>
            <person name="Ward D.V."/>
            <person name="Earl A.M."/>
            <person name="Fox J.G."/>
        </authorList>
    </citation>
    <scope>NUCLEOTIDE SEQUENCE [LARGE SCALE GENOMIC DNA]</scope>
    <source>
        <strain evidence="1 2">MIT 99-5501</strain>
    </source>
</reference>
<protein>
    <submittedName>
        <fullName evidence="1">Uncharacterized protein</fullName>
    </submittedName>
</protein>
<dbReference type="OrthoDB" id="5361769at2"/>
<dbReference type="RefSeq" id="WP_023928472.1">
    <property type="nucleotide sequence ID" value="NZ_KI669455.1"/>
</dbReference>
<keyword evidence="2" id="KW-1185">Reference proteome</keyword>
<organism evidence="1 2">
    <name type="scientific">Helicobacter macacae MIT 99-5501</name>
    <dbReference type="NCBI Taxonomy" id="1357400"/>
    <lineage>
        <taxon>Bacteria</taxon>
        <taxon>Pseudomonadati</taxon>
        <taxon>Campylobacterota</taxon>
        <taxon>Epsilonproteobacteria</taxon>
        <taxon>Campylobacterales</taxon>
        <taxon>Helicobacteraceae</taxon>
        <taxon>Helicobacter</taxon>
    </lineage>
</organism>
<gene>
    <name evidence="1" type="ORF">HMPREF2086_01702</name>
</gene>
<evidence type="ECO:0000313" key="2">
    <source>
        <dbReference type="Proteomes" id="UP000018731"/>
    </source>
</evidence>
<dbReference type="AlphaFoldDB" id="V8C663"/>
<dbReference type="Proteomes" id="UP000018731">
    <property type="component" value="Unassembled WGS sequence"/>
</dbReference>
<sequence>MGLIHSLVSPFFSKVFISINVDALSCAIKVVRVKKGRTIESFVREFKTGENKIPMDAVKIVRKYRRKYPFTYISVLLKSLAQGVVIQKNGKDFFLANVRPQECEIITVGTCRVFAKKALLRDYLRKYDIVNGVDFVFSPFLLIAANSLSYPTLGNNLYVLLQRSNIALMVINRQQILFSGFFLAQSEISALNREEQQRPTLHLRNFEDFSLDDDFDNFEKMESETSMENLQTDMFIPNLEEKKINYDDMPRAIVISKVLLDGIKEYYQNPFYNGEFIDRIIFLDACKLSDEAYDFITKEVMIESVKRDFDLPTLLVNFAIRELGREE</sequence>
<dbReference type="PATRIC" id="fig|1357400.3.peg.2284"/>
<proteinExistence type="predicted"/>
<name>V8C663_9HELI</name>
<evidence type="ECO:0000313" key="1">
    <source>
        <dbReference type="EMBL" id="ETD22903.1"/>
    </source>
</evidence>
<comment type="caution">
    <text evidence="1">The sequence shown here is derived from an EMBL/GenBank/DDBJ whole genome shotgun (WGS) entry which is preliminary data.</text>
</comment>
<dbReference type="HOGENOM" id="CLU_067822_0_0_7"/>
<dbReference type="EMBL" id="AZJI01000007">
    <property type="protein sequence ID" value="ETD22903.1"/>
    <property type="molecule type" value="Genomic_DNA"/>
</dbReference>
<accession>V8C663</accession>